<keyword evidence="2" id="KW-1185">Reference proteome</keyword>
<sequence length="103" mass="12060">MQFIYSDHIIQTLQKFQILFILKILNSTQFQNLNLIFLKKKTSNLILSINKQSNKQINKAGLQIHFIKNVDTFKILKKISFINSVKSIISKMAIAEIIKYFNL</sequence>
<dbReference type="EMBL" id="GG662828">
    <property type="protein sequence ID" value="EWS76074.1"/>
    <property type="molecule type" value="Genomic_DNA"/>
</dbReference>
<dbReference type="KEGG" id="tet:TTHERM_000550838"/>
<dbReference type="AlphaFoldDB" id="W7XLD0"/>
<proteinExistence type="predicted"/>
<gene>
    <name evidence="1" type="ORF">TTHERM_000550838</name>
</gene>
<dbReference type="GeneID" id="24439534"/>
<reference evidence="2" key="1">
    <citation type="journal article" date="2006" name="PLoS Biol.">
        <title>Macronuclear genome sequence of the ciliate Tetrahymena thermophila, a model eukaryote.</title>
        <authorList>
            <person name="Eisen J.A."/>
            <person name="Coyne R.S."/>
            <person name="Wu M."/>
            <person name="Wu D."/>
            <person name="Thiagarajan M."/>
            <person name="Wortman J.R."/>
            <person name="Badger J.H."/>
            <person name="Ren Q."/>
            <person name="Amedeo P."/>
            <person name="Jones K.M."/>
            <person name="Tallon L.J."/>
            <person name="Delcher A.L."/>
            <person name="Salzberg S.L."/>
            <person name="Silva J.C."/>
            <person name="Haas B.J."/>
            <person name="Majoros W.H."/>
            <person name="Farzad M."/>
            <person name="Carlton J.M."/>
            <person name="Smith R.K. Jr."/>
            <person name="Garg J."/>
            <person name="Pearlman R.E."/>
            <person name="Karrer K.M."/>
            <person name="Sun L."/>
            <person name="Manning G."/>
            <person name="Elde N.C."/>
            <person name="Turkewitz A.P."/>
            <person name="Asai D.J."/>
            <person name="Wilkes D.E."/>
            <person name="Wang Y."/>
            <person name="Cai H."/>
            <person name="Collins K."/>
            <person name="Stewart B.A."/>
            <person name="Lee S.R."/>
            <person name="Wilamowska K."/>
            <person name="Weinberg Z."/>
            <person name="Ruzzo W.L."/>
            <person name="Wloga D."/>
            <person name="Gaertig J."/>
            <person name="Frankel J."/>
            <person name="Tsao C.-C."/>
            <person name="Gorovsky M.A."/>
            <person name="Keeling P.J."/>
            <person name="Waller R.F."/>
            <person name="Patron N.J."/>
            <person name="Cherry J.M."/>
            <person name="Stover N.A."/>
            <person name="Krieger C.J."/>
            <person name="del Toro C."/>
            <person name="Ryder H.F."/>
            <person name="Williamson S.C."/>
            <person name="Barbeau R.A."/>
            <person name="Hamilton E.P."/>
            <person name="Orias E."/>
        </authorList>
    </citation>
    <scope>NUCLEOTIDE SEQUENCE [LARGE SCALE GENOMIC DNA]</scope>
    <source>
        <strain evidence="2">SB210</strain>
    </source>
</reference>
<evidence type="ECO:0000313" key="1">
    <source>
        <dbReference type="EMBL" id="EWS76074.1"/>
    </source>
</evidence>
<evidence type="ECO:0000313" key="2">
    <source>
        <dbReference type="Proteomes" id="UP000009168"/>
    </source>
</evidence>
<accession>W7XLD0</accession>
<dbReference type="Proteomes" id="UP000009168">
    <property type="component" value="Unassembled WGS sequence"/>
</dbReference>
<dbReference type="InParanoid" id="W7XLD0"/>
<organism evidence="1 2">
    <name type="scientific">Tetrahymena thermophila (strain SB210)</name>
    <dbReference type="NCBI Taxonomy" id="312017"/>
    <lineage>
        <taxon>Eukaryota</taxon>
        <taxon>Sar</taxon>
        <taxon>Alveolata</taxon>
        <taxon>Ciliophora</taxon>
        <taxon>Intramacronucleata</taxon>
        <taxon>Oligohymenophorea</taxon>
        <taxon>Hymenostomatida</taxon>
        <taxon>Tetrahymenina</taxon>
        <taxon>Tetrahymenidae</taxon>
        <taxon>Tetrahymena</taxon>
    </lineage>
</organism>
<dbReference type="RefSeq" id="XP_012651381.1">
    <property type="nucleotide sequence ID" value="XM_012795927.1"/>
</dbReference>
<protein>
    <submittedName>
        <fullName evidence="1">Uncharacterized protein</fullName>
    </submittedName>
</protein>
<name>W7XLD0_TETTS</name>